<keyword evidence="2" id="KW-1185">Reference proteome</keyword>
<evidence type="ECO:0000313" key="1">
    <source>
        <dbReference type="EMBL" id="CAI2387089.1"/>
    </source>
</evidence>
<name>A0AAD1Y9P2_EUPCR</name>
<evidence type="ECO:0008006" key="3">
    <source>
        <dbReference type="Google" id="ProtNLM"/>
    </source>
</evidence>
<accession>A0AAD1Y9P2</accession>
<reference evidence="1" key="1">
    <citation type="submission" date="2023-07" db="EMBL/GenBank/DDBJ databases">
        <authorList>
            <consortium name="AG Swart"/>
            <person name="Singh M."/>
            <person name="Singh A."/>
            <person name="Seah K."/>
            <person name="Emmerich C."/>
        </authorList>
    </citation>
    <scope>NUCLEOTIDE SEQUENCE</scope>
    <source>
        <strain evidence="1">DP1</strain>
    </source>
</reference>
<dbReference type="GO" id="GO:0003700">
    <property type="term" value="F:DNA-binding transcription factor activity"/>
    <property type="evidence" value="ECO:0007669"/>
    <property type="project" value="InterPro"/>
</dbReference>
<evidence type="ECO:0000313" key="2">
    <source>
        <dbReference type="Proteomes" id="UP001295684"/>
    </source>
</evidence>
<dbReference type="EMBL" id="CAMPGE010029610">
    <property type="protein sequence ID" value="CAI2387089.1"/>
    <property type="molecule type" value="Genomic_DNA"/>
</dbReference>
<dbReference type="AlphaFoldDB" id="A0AAD1Y9P2"/>
<sequence length="259" mass="29449">MKICRKYKCGIFSIIINKIKHMNFMTLNMAACYPFNLTMGWLHMPILVPLMMPVLQGAQEIPDISTYCQCGRVSLKETSSKVSADNNGFKMKKKKFDSSSSNINEHSREDSLRVIEPETKQSKLQIADLPRKHKRKSRILQRLSSISSDSTILKEIEHISNPDEVVMLATSKSQTSKGASPRMRSRYIGICHKNGMYNAYIVANGKKTYICGTRDEELSARYYDYCAILLHGKTATTNFSYTKRQLMEMLVSGDICMNS</sequence>
<protein>
    <recommendedName>
        <fullName evidence="3">AP2/ERF domain-containing protein</fullName>
    </recommendedName>
</protein>
<gene>
    <name evidence="1" type="ORF">ECRASSUSDP1_LOCUS28716</name>
</gene>
<proteinExistence type="predicted"/>
<dbReference type="InterPro" id="IPR036955">
    <property type="entry name" value="AP2/ERF_dom_sf"/>
</dbReference>
<dbReference type="Gene3D" id="3.30.730.10">
    <property type="entry name" value="AP2/ERF domain"/>
    <property type="match status" value="1"/>
</dbReference>
<organism evidence="1 2">
    <name type="scientific">Euplotes crassus</name>
    <dbReference type="NCBI Taxonomy" id="5936"/>
    <lineage>
        <taxon>Eukaryota</taxon>
        <taxon>Sar</taxon>
        <taxon>Alveolata</taxon>
        <taxon>Ciliophora</taxon>
        <taxon>Intramacronucleata</taxon>
        <taxon>Spirotrichea</taxon>
        <taxon>Hypotrichia</taxon>
        <taxon>Euplotida</taxon>
        <taxon>Euplotidae</taxon>
        <taxon>Moneuplotes</taxon>
    </lineage>
</organism>
<comment type="caution">
    <text evidence="1">The sequence shown here is derived from an EMBL/GenBank/DDBJ whole genome shotgun (WGS) entry which is preliminary data.</text>
</comment>
<dbReference type="Proteomes" id="UP001295684">
    <property type="component" value="Unassembled WGS sequence"/>
</dbReference>